<evidence type="ECO:0000256" key="7">
    <source>
        <dbReference type="SAM" id="MobiDB-lite"/>
    </source>
</evidence>
<sequence>MLREFRLPDVGEGLTEAEIVKWHVAPGDSVKINQTIVEIETAKAVVELPCPYEGTVSGLMVGEGQTVDVGTPIISIEDGEAGDASAAGREALADDMVPGVRNAAPEAAPAKEERQPVLVGYGVKTSATRRRPRKQAAPAVSVPPAAVSVPPSAVSAPPVAPVAAAPVAPAIAAAGAVGAQGNGSATSARARVLAKPPVRKLAKDLGVDLATLTGTGPQGSITRADVEAAVAAPAPAATAVRREAGVREERIPVRGVRKATAQAMVASAFSAPHVTEWLQVDVTETMEAVRRLRTLPEFAEVKVSPLLLVAKALITAVKRHPMVNATWTGEEIVVKHYVNLGIAAATDRGLIVPNVKDADAMSLPELARALGELTERARAGKCRPAELSGGTITITNVGVFGVDAGTPILNPGEVAILAIGQIRDMPWVVDGQLAVRKVTTLALSFDHRVVDGELGSYVLRDVGAMLEDPLRMLAWS</sequence>
<dbReference type="Gene3D" id="3.30.559.10">
    <property type="entry name" value="Chloramphenicol acetyltransferase-like domain"/>
    <property type="match status" value="1"/>
</dbReference>
<evidence type="ECO:0000256" key="2">
    <source>
        <dbReference type="ARBA" id="ARBA00007317"/>
    </source>
</evidence>
<gene>
    <name evidence="10" type="ORF">OG913_32045</name>
</gene>
<dbReference type="SUPFAM" id="SSF51230">
    <property type="entry name" value="Single hybrid motif"/>
    <property type="match status" value="1"/>
</dbReference>
<dbReference type="InterPro" id="IPR023213">
    <property type="entry name" value="CAT-like_dom_sf"/>
</dbReference>
<organism evidence="10 11">
    <name type="scientific">Microbispora hainanensis</name>
    <dbReference type="NCBI Taxonomy" id="568844"/>
    <lineage>
        <taxon>Bacteria</taxon>
        <taxon>Bacillati</taxon>
        <taxon>Actinomycetota</taxon>
        <taxon>Actinomycetes</taxon>
        <taxon>Streptosporangiales</taxon>
        <taxon>Streptosporangiaceae</taxon>
        <taxon>Microbispora</taxon>
    </lineage>
</organism>
<dbReference type="Proteomes" id="UP001432011">
    <property type="component" value="Chromosome"/>
</dbReference>
<evidence type="ECO:0000256" key="1">
    <source>
        <dbReference type="ARBA" id="ARBA00001938"/>
    </source>
</evidence>
<keyword evidence="5 6" id="KW-0012">Acyltransferase</keyword>
<dbReference type="EMBL" id="CP108085">
    <property type="protein sequence ID" value="WUP73976.1"/>
    <property type="molecule type" value="Genomic_DNA"/>
</dbReference>
<feature type="compositionally biased region" description="Low complexity" evidence="7">
    <location>
        <begin position="136"/>
        <end position="146"/>
    </location>
</feature>
<dbReference type="Gene3D" id="4.10.320.10">
    <property type="entry name" value="E3-binding domain"/>
    <property type="match status" value="1"/>
</dbReference>
<reference evidence="10" key="1">
    <citation type="submission" date="2022-10" db="EMBL/GenBank/DDBJ databases">
        <title>The complete genomes of actinobacterial strains from the NBC collection.</title>
        <authorList>
            <person name="Joergensen T.S."/>
            <person name="Alvarez Arevalo M."/>
            <person name="Sterndorff E.B."/>
            <person name="Faurdal D."/>
            <person name="Vuksanovic O."/>
            <person name="Mourched A.-S."/>
            <person name="Charusanti P."/>
            <person name="Shaw S."/>
            <person name="Blin K."/>
            <person name="Weber T."/>
        </authorList>
    </citation>
    <scope>NUCLEOTIDE SEQUENCE</scope>
    <source>
        <strain evidence="10">NBC_00254</strain>
    </source>
</reference>
<protein>
    <recommendedName>
        <fullName evidence="6">Dihydrolipoamide acetyltransferase component of pyruvate dehydrogenase complex</fullName>
        <ecNumber evidence="6">2.3.1.-</ecNumber>
    </recommendedName>
</protein>
<dbReference type="RefSeq" id="WP_142650641.1">
    <property type="nucleotide sequence ID" value="NZ_CP108085.1"/>
</dbReference>
<keyword evidence="11" id="KW-1185">Reference proteome</keyword>
<dbReference type="InterPro" id="IPR011053">
    <property type="entry name" value="Single_hybrid_motif"/>
</dbReference>
<keyword evidence="4 6" id="KW-0450">Lipoyl</keyword>
<dbReference type="PANTHER" id="PTHR43178">
    <property type="entry name" value="DIHYDROLIPOAMIDE ACETYLTRANSFERASE COMPONENT OF PYRUVATE DEHYDROGENASE COMPLEX"/>
    <property type="match status" value="1"/>
</dbReference>
<feature type="domain" description="Peripheral subunit-binding (PSBD)" evidence="9">
    <location>
        <begin position="193"/>
        <end position="230"/>
    </location>
</feature>
<dbReference type="EC" id="2.3.1.-" evidence="6"/>
<dbReference type="InterPro" id="IPR001078">
    <property type="entry name" value="2-oxoacid_DH_actylTfrase"/>
</dbReference>
<evidence type="ECO:0000256" key="4">
    <source>
        <dbReference type="ARBA" id="ARBA00022823"/>
    </source>
</evidence>
<dbReference type="Gene3D" id="2.40.50.100">
    <property type="match status" value="1"/>
</dbReference>
<evidence type="ECO:0000259" key="8">
    <source>
        <dbReference type="PROSITE" id="PS50968"/>
    </source>
</evidence>
<dbReference type="PANTHER" id="PTHR43178:SF5">
    <property type="entry name" value="LIPOAMIDE ACYLTRANSFERASE COMPONENT OF BRANCHED-CHAIN ALPHA-KETO ACID DEHYDROGENASE COMPLEX, MITOCHONDRIAL"/>
    <property type="match status" value="1"/>
</dbReference>
<evidence type="ECO:0000256" key="5">
    <source>
        <dbReference type="ARBA" id="ARBA00023315"/>
    </source>
</evidence>
<evidence type="ECO:0000256" key="6">
    <source>
        <dbReference type="RuleBase" id="RU003423"/>
    </source>
</evidence>
<proteinExistence type="inferred from homology"/>
<dbReference type="Pfam" id="PF00364">
    <property type="entry name" value="Biotin_lipoyl"/>
    <property type="match status" value="1"/>
</dbReference>
<evidence type="ECO:0000259" key="9">
    <source>
        <dbReference type="PROSITE" id="PS51826"/>
    </source>
</evidence>
<dbReference type="InterPro" id="IPR004167">
    <property type="entry name" value="PSBD"/>
</dbReference>
<evidence type="ECO:0000313" key="11">
    <source>
        <dbReference type="Proteomes" id="UP001432011"/>
    </source>
</evidence>
<accession>A0ABZ1SMJ1</accession>
<dbReference type="Pfam" id="PF00198">
    <property type="entry name" value="2-oxoacid_dh"/>
    <property type="match status" value="1"/>
</dbReference>
<evidence type="ECO:0000256" key="3">
    <source>
        <dbReference type="ARBA" id="ARBA00022679"/>
    </source>
</evidence>
<dbReference type="SUPFAM" id="SSF47005">
    <property type="entry name" value="Peripheral subunit-binding domain of 2-oxo acid dehydrogenase complex"/>
    <property type="match status" value="1"/>
</dbReference>
<dbReference type="InterPro" id="IPR000089">
    <property type="entry name" value="Biotin_lipoyl"/>
</dbReference>
<feature type="region of interest" description="Disordered" evidence="7">
    <location>
        <begin position="126"/>
        <end position="146"/>
    </location>
</feature>
<dbReference type="PROSITE" id="PS51826">
    <property type="entry name" value="PSBD"/>
    <property type="match status" value="1"/>
</dbReference>
<dbReference type="CDD" id="cd06849">
    <property type="entry name" value="lipoyl_domain"/>
    <property type="match status" value="1"/>
</dbReference>
<comment type="similarity">
    <text evidence="2 6">Belongs to the 2-oxoacid dehydrogenase family.</text>
</comment>
<keyword evidence="3 6" id="KW-0808">Transferase</keyword>
<evidence type="ECO:0000313" key="10">
    <source>
        <dbReference type="EMBL" id="WUP73976.1"/>
    </source>
</evidence>
<dbReference type="PROSITE" id="PS00189">
    <property type="entry name" value="LIPOYL"/>
    <property type="match status" value="1"/>
</dbReference>
<dbReference type="PROSITE" id="PS50968">
    <property type="entry name" value="BIOTINYL_LIPOYL"/>
    <property type="match status" value="1"/>
</dbReference>
<dbReference type="InterPro" id="IPR003016">
    <property type="entry name" value="2-oxoA_DH_lipoyl-BS"/>
</dbReference>
<dbReference type="InterPro" id="IPR036625">
    <property type="entry name" value="E3-bd_dom_sf"/>
</dbReference>
<comment type="cofactor">
    <cofactor evidence="1 6">
        <name>(R)-lipoate</name>
        <dbReference type="ChEBI" id="CHEBI:83088"/>
    </cofactor>
</comment>
<dbReference type="SUPFAM" id="SSF52777">
    <property type="entry name" value="CoA-dependent acyltransferases"/>
    <property type="match status" value="1"/>
</dbReference>
<dbReference type="Pfam" id="PF02817">
    <property type="entry name" value="E3_binding"/>
    <property type="match status" value="1"/>
</dbReference>
<dbReference type="InterPro" id="IPR050743">
    <property type="entry name" value="2-oxoacid_DH_E2_comp"/>
</dbReference>
<name>A0ABZ1SMJ1_9ACTN</name>
<feature type="domain" description="Lipoyl-binding" evidence="8">
    <location>
        <begin position="2"/>
        <end position="77"/>
    </location>
</feature>